<evidence type="ECO:0000256" key="1">
    <source>
        <dbReference type="ARBA" id="ARBA00010641"/>
    </source>
</evidence>
<dbReference type="Gene3D" id="1.10.1740.10">
    <property type="match status" value="1"/>
</dbReference>
<dbReference type="InterPro" id="IPR014284">
    <property type="entry name" value="RNA_pol_sigma-70_dom"/>
</dbReference>
<dbReference type="InterPro" id="IPR013324">
    <property type="entry name" value="RNA_pol_sigma_r3/r4-like"/>
</dbReference>
<dbReference type="RefSeq" id="WP_344669598.1">
    <property type="nucleotide sequence ID" value="NZ_BAAAQN010000049.1"/>
</dbReference>
<keyword evidence="5" id="KW-0804">Transcription</keyword>
<evidence type="ECO:0000259" key="6">
    <source>
        <dbReference type="Pfam" id="PF04542"/>
    </source>
</evidence>
<dbReference type="NCBIfam" id="TIGR02937">
    <property type="entry name" value="sigma70-ECF"/>
    <property type="match status" value="1"/>
</dbReference>
<dbReference type="InterPro" id="IPR014325">
    <property type="entry name" value="RNA_pol_sigma-E_actinobac"/>
</dbReference>
<feature type="domain" description="RNA polymerase sigma-70 region 4" evidence="7">
    <location>
        <begin position="106"/>
        <end position="155"/>
    </location>
</feature>
<evidence type="ECO:0000256" key="5">
    <source>
        <dbReference type="ARBA" id="ARBA00023163"/>
    </source>
</evidence>
<gene>
    <name evidence="8" type="ORF">GCM10009839_65840</name>
</gene>
<keyword evidence="2" id="KW-0805">Transcription regulation</keyword>
<feature type="domain" description="RNA polymerase sigma-70 region 2" evidence="6">
    <location>
        <begin position="17"/>
        <end position="78"/>
    </location>
</feature>
<comment type="caution">
    <text evidence="8">The sequence shown here is derived from an EMBL/GenBank/DDBJ whole genome shotgun (WGS) entry which is preliminary data.</text>
</comment>
<organism evidence="8 9">
    <name type="scientific">Catenulispora yoronensis</name>
    <dbReference type="NCBI Taxonomy" id="450799"/>
    <lineage>
        <taxon>Bacteria</taxon>
        <taxon>Bacillati</taxon>
        <taxon>Actinomycetota</taxon>
        <taxon>Actinomycetes</taxon>
        <taxon>Catenulisporales</taxon>
        <taxon>Catenulisporaceae</taxon>
        <taxon>Catenulispora</taxon>
    </lineage>
</organism>
<dbReference type="EMBL" id="BAAAQN010000049">
    <property type="protein sequence ID" value="GAA2050299.1"/>
    <property type="molecule type" value="Genomic_DNA"/>
</dbReference>
<dbReference type="InterPro" id="IPR007627">
    <property type="entry name" value="RNA_pol_sigma70_r2"/>
</dbReference>
<dbReference type="InterPro" id="IPR039425">
    <property type="entry name" value="RNA_pol_sigma-70-like"/>
</dbReference>
<dbReference type="Pfam" id="PF04545">
    <property type="entry name" value="Sigma70_r4"/>
    <property type="match status" value="1"/>
</dbReference>
<dbReference type="CDD" id="cd06171">
    <property type="entry name" value="Sigma70_r4"/>
    <property type="match status" value="1"/>
</dbReference>
<dbReference type="PANTHER" id="PTHR43133">
    <property type="entry name" value="RNA POLYMERASE ECF-TYPE SIGMA FACTO"/>
    <property type="match status" value="1"/>
</dbReference>
<evidence type="ECO:0000313" key="9">
    <source>
        <dbReference type="Proteomes" id="UP001500751"/>
    </source>
</evidence>
<dbReference type="SUPFAM" id="SSF88946">
    <property type="entry name" value="Sigma2 domain of RNA polymerase sigma factors"/>
    <property type="match status" value="1"/>
</dbReference>
<accession>A0ABN2V383</accession>
<evidence type="ECO:0000259" key="7">
    <source>
        <dbReference type="Pfam" id="PF04545"/>
    </source>
</evidence>
<dbReference type="Gene3D" id="1.10.10.10">
    <property type="entry name" value="Winged helix-like DNA-binding domain superfamily/Winged helix DNA-binding domain"/>
    <property type="match status" value="1"/>
</dbReference>
<proteinExistence type="inferred from homology"/>
<sequence>MKPEHVDEFRAFVMGSQGHLRRSAYVLCGDWHLAEDLVQSAYDRVFRAWHRVRAMDLPDAYARKVVYRCFLDSKARQRESTTLDALGDGPTAPADDADIRLTILAALADLAPRTRAVVALRYWEDQSVEQTAAMLGISTGTVKSMAARGLAQLRERLGESFSTLLPDSTDIR</sequence>
<dbReference type="InterPro" id="IPR013325">
    <property type="entry name" value="RNA_pol_sigma_r2"/>
</dbReference>
<keyword evidence="9" id="KW-1185">Reference proteome</keyword>
<dbReference type="PANTHER" id="PTHR43133:SF50">
    <property type="entry name" value="ECF RNA POLYMERASE SIGMA FACTOR SIGM"/>
    <property type="match status" value="1"/>
</dbReference>
<reference evidence="8 9" key="1">
    <citation type="journal article" date="2019" name="Int. J. Syst. Evol. Microbiol.">
        <title>The Global Catalogue of Microorganisms (GCM) 10K type strain sequencing project: providing services to taxonomists for standard genome sequencing and annotation.</title>
        <authorList>
            <consortium name="The Broad Institute Genomics Platform"/>
            <consortium name="The Broad Institute Genome Sequencing Center for Infectious Disease"/>
            <person name="Wu L."/>
            <person name="Ma J."/>
        </authorList>
    </citation>
    <scope>NUCLEOTIDE SEQUENCE [LARGE SCALE GENOMIC DNA]</scope>
    <source>
        <strain evidence="8 9">JCM 16014</strain>
    </source>
</reference>
<dbReference type="InterPro" id="IPR036388">
    <property type="entry name" value="WH-like_DNA-bd_sf"/>
</dbReference>
<protein>
    <submittedName>
        <fullName evidence="8">SigE family RNA polymerase sigma factor</fullName>
    </submittedName>
</protein>
<evidence type="ECO:0000313" key="8">
    <source>
        <dbReference type="EMBL" id="GAA2050299.1"/>
    </source>
</evidence>
<dbReference type="Pfam" id="PF04542">
    <property type="entry name" value="Sigma70_r2"/>
    <property type="match status" value="1"/>
</dbReference>
<evidence type="ECO:0000256" key="2">
    <source>
        <dbReference type="ARBA" id="ARBA00023015"/>
    </source>
</evidence>
<dbReference type="Proteomes" id="UP001500751">
    <property type="component" value="Unassembled WGS sequence"/>
</dbReference>
<evidence type="ECO:0000256" key="4">
    <source>
        <dbReference type="ARBA" id="ARBA00023125"/>
    </source>
</evidence>
<name>A0ABN2V383_9ACTN</name>
<keyword evidence="3" id="KW-0731">Sigma factor</keyword>
<dbReference type="NCBIfam" id="TIGR02983">
    <property type="entry name" value="SigE-fam_strep"/>
    <property type="match status" value="1"/>
</dbReference>
<evidence type="ECO:0000256" key="3">
    <source>
        <dbReference type="ARBA" id="ARBA00023082"/>
    </source>
</evidence>
<dbReference type="SUPFAM" id="SSF88659">
    <property type="entry name" value="Sigma3 and sigma4 domains of RNA polymerase sigma factors"/>
    <property type="match status" value="1"/>
</dbReference>
<comment type="similarity">
    <text evidence="1">Belongs to the sigma-70 factor family. ECF subfamily.</text>
</comment>
<keyword evidence="4" id="KW-0238">DNA-binding</keyword>
<dbReference type="InterPro" id="IPR007630">
    <property type="entry name" value="RNA_pol_sigma70_r4"/>
</dbReference>